<name>A0A4S2DPE3_9CLOT</name>
<evidence type="ECO:0000256" key="1">
    <source>
        <dbReference type="SAM" id="Phobius"/>
    </source>
</evidence>
<feature type="transmembrane region" description="Helical" evidence="1">
    <location>
        <begin position="6"/>
        <end position="30"/>
    </location>
</feature>
<dbReference type="Proteomes" id="UP000306888">
    <property type="component" value="Unassembled WGS sequence"/>
</dbReference>
<sequence>MNNKVILKIFIVIMFLMPIISIEDIIPWALALFFIHKSIKGFKVKEELKPIILNTVYCGGSILLYNIFVRYIESVLVKAWL</sequence>
<evidence type="ECO:0000313" key="3">
    <source>
        <dbReference type="Proteomes" id="UP000306888"/>
    </source>
</evidence>
<reference evidence="2 3" key="1">
    <citation type="submission" date="2019-04" db="EMBL/GenBank/DDBJ databases">
        <title>Microbes associate with the intestines of laboratory mice.</title>
        <authorList>
            <person name="Navarre W."/>
            <person name="Wong E."/>
            <person name="Huang K."/>
            <person name="Tropini C."/>
            <person name="Ng K."/>
            <person name="Yu B."/>
        </authorList>
    </citation>
    <scope>NUCLEOTIDE SEQUENCE [LARGE SCALE GENOMIC DNA]</scope>
    <source>
        <strain evidence="2 3">NM50_B9-20</strain>
    </source>
</reference>
<dbReference type="AlphaFoldDB" id="A0A4S2DPE3"/>
<dbReference type="EMBL" id="SRYR01000001">
    <property type="protein sequence ID" value="TGY43662.1"/>
    <property type="molecule type" value="Genomic_DNA"/>
</dbReference>
<proteinExistence type="predicted"/>
<accession>A0A4S2DPE3</accession>
<keyword evidence="1" id="KW-0812">Transmembrane</keyword>
<keyword evidence="3" id="KW-1185">Reference proteome</keyword>
<comment type="caution">
    <text evidence="2">The sequence shown here is derived from an EMBL/GenBank/DDBJ whole genome shotgun (WGS) entry which is preliminary data.</text>
</comment>
<evidence type="ECO:0000313" key="2">
    <source>
        <dbReference type="EMBL" id="TGY43662.1"/>
    </source>
</evidence>
<dbReference type="OrthoDB" id="1915855at2"/>
<keyword evidence="1" id="KW-0472">Membrane</keyword>
<protein>
    <submittedName>
        <fullName evidence="2">Uncharacterized protein</fullName>
    </submittedName>
</protein>
<organism evidence="2 3">
    <name type="scientific">Clostridium sartagoforme</name>
    <dbReference type="NCBI Taxonomy" id="84031"/>
    <lineage>
        <taxon>Bacteria</taxon>
        <taxon>Bacillati</taxon>
        <taxon>Bacillota</taxon>
        <taxon>Clostridia</taxon>
        <taxon>Eubacteriales</taxon>
        <taxon>Clostridiaceae</taxon>
        <taxon>Clostridium</taxon>
    </lineage>
</organism>
<gene>
    <name evidence="2" type="ORF">E5347_02280</name>
</gene>
<dbReference type="RefSeq" id="WP_136004200.1">
    <property type="nucleotide sequence ID" value="NZ_SRYR01000001.1"/>
</dbReference>
<feature type="transmembrane region" description="Helical" evidence="1">
    <location>
        <begin position="51"/>
        <end position="72"/>
    </location>
</feature>
<keyword evidence="1" id="KW-1133">Transmembrane helix</keyword>